<feature type="region of interest" description="Disordered" evidence="1">
    <location>
        <begin position="918"/>
        <end position="995"/>
    </location>
</feature>
<dbReference type="EMBL" id="MU863632">
    <property type="protein sequence ID" value="KAK4102132.1"/>
    <property type="molecule type" value="Genomic_DNA"/>
</dbReference>
<evidence type="ECO:0000313" key="2">
    <source>
        <dbReference type="EMBL" id="KAK4102132.1"/>
    </source>
</evidence>
<dbReference type="AlphaFoldDB" id="A0AAN6T2Y8"/>
<feature type="region of interest" description="Disordered" evidence="1">
    <location>
        <begin position="758"/>
        <end position="873"/>
    </location>
</feature>
<comment type="caution">
    <text evidence="2">The sequence shown here is derived from an EMBL/GenBank/DDBJ whole genome shotgun (WGS) entry which is preliminary data.</text>
</comment>
<feature type="compositionally biased region" description="Low complexity" evidence="1">
    <location>
        <begin position="55"/>
        <end position="66"/>
    </location>
</feature>
<reference evidence="2" key="2">
    <citation type="submission" date="2023-05" db="EMBL/GenBank/DDBJ databases">
        <authorList>
            <consortium name="Lawrence Berkeley National Laboratory"/>
            <person name="Steindorff A."/>
            <person name="Hensen N."/>
            <person name="Bonometti L."/>
            <person name="Westerberg I."/>
            <person name="Brannstrom I.O."/>
            <person name="Guillou S."/>
            <person name="Cros-Aarteil S."/>
            <person name="Calhoun S."/>
            <person name="Haridas S."/>
            <person name="Kuo A."/>
            <person name="Mondo S."/>
            <person name="Pangilinan J."/>
            <person name="Riley R."/>
            <person name="Labutti K."/>
            <person name="Andreopoulos B."/>
            <person name="Lipzen A."/>
            <person name="Chen C."/>
            <person name="Yanf M."/>
            <person name="Daum C."/>
            <person name="Ng V."/>
            <person name="Clum A."/>
            <person name="Ohm R."/>
            <person name="Martin F."/>
            <person name="Silar P."/>
            <person name="Natvig D."/>
            <person name="Lalanne C."/>
            <person name="Gautier V."/>
            <person name="Ament-Velasquez S.L."/>
            <person name="Kruys A."/>
            <person name="Hutchinson M.I."/>
            <person name="Powell A.J."/>
            <person name="Barry K."/>
            <person name="Miller A.N."/>
            <person name="Grigoriev I.V."/>
            <person name="Debuchy R."/>
            <person name="Gladieux P."/>
            <person name="Thoren M.H."/>
            <person name="Johannesson H."/>
        </authorList>
    </citation>
    <scope>NUCLEOTIDE SEQUENCE</scope>
    <source>
        <strain evidence="2">CBS 757.83</strain>
    </source>
</reference>
<feature type="compositionally biased region" description="Polar residues" evidence="1">
    <location>
        <begin position="546"/>
        <end position="561"/>
    </location>
</feature>
<dbReference type="Proteomes" id="UP001305647">
    <property type="component" value="Unassembled WGS sequence"/>
</dbReference>
<reference evidence="2" key="1">
    <citation type="journal article" date="2023" name="Mol. Phylogenet. Evol.">
        <title>Genome-scale phylogeny and comparative genomics of the fungal order Sordariales.</title>
        <authorList>
            <person name="Hensen N."/>
            <person name="Bonometti L."/>
            <person name="Westerberg I."/>
            <person name="Brannstrom I.O."/>
            <person name="Guillou S."/>
            <person name="Cros-Aarteil S."/>
            <person name="Calhoun S."/>
            <person name="Haridas S."/>
            <person name="Kuo A."/>
            <person name="Mondo S."/>
            <person name="Pangilinan J."/>
            <person name="Riley R."/>
            <person name="LaButti K."/>
            <person name="Andreopoulos B."/>
            <person name="Lipzen A."/>
            <person name="Chen C."/>
            <person name="Yan M."/>
            <person name="Daum C."/>
            <person name="Ng V."/>
            <person name="Clum A."/>
            <person name="Steindorff A."/>
            <person name="Ohm R.A."/>
            <person name="Martin F."/>
            <person name="Silar P."/>
            <person name="Natvig D.O."/>
            <person name="Lalanne C."/>
            <person name="Gautier V."/>
            <person name="Ament-Velasquez S.L."/>
            <person name="Kruys A."/>
            <person name="Hutchinson M.I."/>
            <person name="Powell A.J."/>
            <person name="Barry K."/>
            <person name="Miller A.N."/>
            <person name="Grigoriev I.V."/>
            <person name="Debuchy R."/>
            <person name="Gladieux P."/>
            <person name="Hiltunen Thoren M."/>
            <person name="Johannesson H."/>
        </authorList>
    </citation>
    <scope>NUCLEOTIDE SEQUENCE</scope>
    <source>
        <strain evidence="2">CBS 757.83</strain>
    </source>
</reference>
<gene>
    <name evidence="2" type="ORF">N658DRAFT_352775</name>
</gene>
<feature type="region of interest" description="Disordered" evidence="1">
    <location>
        <begin position="887"/>
        <end position="906"/>
    </location>
</feature>
<feature type="compositionally biased region" description="Polar residues" evidence="1">
    <location>
        <begin position="793"/>
        <end position="803"/>
    </location>
</feature>
<organism evidence="2 3">
    <name type="scientific">Parathielavia hyrcaniae</name>
    <dbReference type="NCBI Taxonomy" id="113614"/>
    <lineage>
        <taxon>Eukaryota</taxon>
        <taxon>Fungi</taxon>
        <taxon>Dikarya</taxon>
        <taxon>Ascomycota</taxon>
        <taxon>Pezizomycotina</taxon>
        <taxon>Sordariomycetes</taxon>
        <taxon>Sordariomycetidae</taxon>
        <taxon>Sordariales</taxon>
        <taxon>Chaetomiaceae</taxon>
        <taxon>Parathielavia</taxon>
    </lineage>
</organism>
<feature type="compositionally biased region" description="Gly residues" evidence="1">
    <location>
        <begin position="887"/>
        <end position="896"/>
    </location>
</feature>
<feature type="compositionally biased region" description="Low complexity" evidence="1">
    <location>
        <begin position="951"/>
        <end position="964"/>
    </location>
</feature>
<evidence type="ECO:0000256" key="1">
    <source>
        <dbReference type="SAM" id="MobiDB-lite"/>
    </source>
</evidence>
<name>A0AAN6T2Y8_9PEZI</name>
<feature type="compositionally biased region" description="Low complexity" evidence="1">
    <location>
        <begin position="609"/>
        <end position="625"/>
    </location>
</feature>
<feature type="region of interest" description="Disordered" evidence="1">
    <location>
        <begin position="436"/>
        <end position="643"/>
    </location>
</feature>
<feature type="compositionally biased region" description="Polar residues" evidence="1">
    <location>
        <begin position="445"/>
        <end position="459"/>
    </location>
</feature>
<feature type="region of interest" description="Disordered" evidence="1">
    <location>
        <begin position="311"/>
        <end position="402"/>
    </location>
</feature>
<sequence>MGNAQSADTSRRTSQRLSKPNTGNHATASLLSPGSSSNDPHRPSNTRLPDPPPSSTAASTPTNPSAVGVAGGFARRVDSVTSLHSAPGPQRESKRRSLFRSRSSRRAEPDHQNQGAGPAPRMMDSMAEDTAMTYEAAAAYHRVPDSERRLSQPRSRTTWHYNLTSYEAKRLLNLDDSQQLEHAATMSENRTTAMTETTWRTDLVQPTNATITRASSDVSLYMPVRRRSIIQTPGVATRSRSARELASLPQPSFRLSHPPTPSLSRQQSVESYRSGVMSMPARVLHQESAERVVTPCEDKYLSTGAFKLGSLRITNGSPCPLTPETERTRGKGSGNPPPDTARHDYFTKAQAPESRLTAGPLTESPVQAPESLRDVDPGFSPSTSENQPTGPALQPSSKATAAEDRLLDDEAQPEYSPMEILDIRLDPNAKPLPIINRDGAAGVTRTDSGFVSTSSPSSEASHKPLAKADSGYSSNMSLRSFHAKSRVADTQLKPSSEDQLSHSSGSRDPPVAVEGERVLSQTPMGSLSASGKDSPPPPVPPKDAARQSSKPQSTLSGNSRHSVPRLPDDSKTNTVRRTMHQLRPLVTRPSEHRQTAPPESEARSPVNVRSTASDRSGSVSSTSGVPQKPGRLQRLLSGVRRPAPGPLMVQRALPVEHDSVPPVSPEAEHKLAVHAAGRFPSAARQLALKSRSSLDTLKTIFSVGSLEAVNSIQTAPTVPGAKGKEALLKQTLRSVPASMANAAAAHAIPKETIALKPVPLRQESSNSHELGRRTMSLTFAGERALTPRRRASKQNLTHSTADLPSSVIPSPVDKALFVDSDKRSHEPASTPRRPQSLRIPPPLRPHSSTALSRKASRETIQSHPAIRPLGSIPSMDSLPCYSADQAGAGGAGGAGGASVDSRSNSAISMDPRRLQSFRQYQSPPSSPRNPPDWEVQSDNGMTRQNSHALPVGGSRRSSVSSVRSEGGHHPTSTQTWPQRSLRHRASYDGYGHHPRLTQYGHPPSMSNGFTAPAKPGHEPRRREQLGAAAARGRSQTDAAAGQWHQGGQHPAQIPRGHHRHRSMSGHGSNPPYRVLHSYNSPAYRNAPIWG</sequence>
<evidence type="ECO:0000313" key="3">
    <source>
        <dbReference type="Proteomes" id="UP001305647"/>
    </source>
</evidence>
<feature type="region of interest" description="Disordered" evidence="1">
    <location>
        <begin position="81"/>
        <end position="123"/>
    </location>
</feature>
<feature type="region of interest" description="Disordered" evidence="1">
    <location>
        <begin position="1"/>
        <end position="69"/>
    </location>
</feature>
<keyword evidence="3" id="KW-1185">Reference proteome</keyword>
<evidence type="ECO:0008006" key="4">
    <source>
        <dbReference type="Google" id="ProtNLM"/>
    </source>
</evidence>
<feature type="compositionally biased region" description="Polar residues" evidence="1">
    <location>
        <begin position="519"/>
        <end position="531"/>
    </location>
</feature>
<feature type="region of interest" description="Disordered" evidence="1">
    <location>
        <begin position="1001"/>
        <end position="1020"/>
    </location>
</feature>
<accession>A0AAN6T2Y8</accession>
<proteinExistence type="predicted"/>
<feature type="compositionally biased region" description="Basic residues" evidence="1">
    <location>
        <begin position="93"/>
        <end position="104"/>
    </location>
</feature>
<feature type="region of interest" description="Disordered" evidence="1">
    <location>
        <begin position="1038"/>
        <end position="1078"/>
    </location>
</feature>
<feature type="region of interest" description="Disordered" evidence="1">
    <location>
        <begin position="233"/>
        <end position="267"/>
    </location>
</feature>
<feature type="compositionally biased region" description="Polar residues" evidence="1">
    <location>
        <begin position="380"/>
        <end position="399"/>
    </location>
</feature>
<feature type="compositionally biased region" description="Polar residues" evidence="1">
    <location>
        <begin position="936"/>
        <end position="947"/>
    </location>
</feature>
<protein>
    <recommendedName>
        <fullName evidence="4">Proteophosphoglycan ppg4</fullName>
    </recommendedName>
</protein>
<feature type="compositionally biased region" description="Polar residues" evidence="1">
    <location>
        <begin position="15"/>
        <end position="47"/>
    </location>
</feature>